<evidence type="ECO:0000256" key="3">
    <source>
        <dbReference type="ARBA" id="ARBA00022729"/>
    </source>
</evidence>
<organism evidence="6 7">
    <name type="scientific">Periophthalmus magnuspinnatus</name>
    <dbReference type="NCBI Taxonomy" id="409849"/>
    <lineage>
        <taxon>Eukaryota</taxon>
        <taxon>Metazoa</taxon>
        <taxon>Chordata</taxon>
        <taxon>Craniata</taxon>
        <taxon>Vertebrata</taxon>
        <taxon>Euteleostomi</taxon>
        <taxon>Actinopterygii</taxon>
        <taxon>Neopterygii</taxon>
        <taxon>Teleostei</taxon>
        <taxon>Neoteleostei</taxon>
        <taxon>Acanthomorphata</taxon>
        <taxon>Gobiaria</taxon>
        <taxon>Gobiiformes</taxon>
        <taxon>Gobioidei</taxon>
        <taxon>Gobiidae</taxon>
        <taxon>Oxudercinae</taxon>
        <taxon>Periophthalmus</taxon>
    </lineage>
</organism>
<reference evidence="6" key="1">
    <citation type="submission" date="2025-08" db="UniProtKB">
        <authorList>
            <consortium name="Ensembl"/>
        </authorList>
    </citation>
    <scope>IDENTIFICATION</scope>
</reference>
<protein>
    <recommendedName>
        <fullName evidence="8">Apolipoprotein D</fullName>
    </recommendedName>
</protein>
<dbReference type="Ensembl" id="ENSPMGT00000002911.1">
    <property type="protein sequence ID" value="ENSPMGP00000002750.1"/>
    <property type="gene ID" value="ENSPMGG00000002399.1"/>
</dbReference>
<dbReference type="SUPFAM" id="SSF50814">
    <property type="entry name" value="Lipocalins"/>
    <property type="match status" value="1"/>
</dbReference>
<name>A0A3B3ZDP7_9GOBI</name>
<dbReference type="Proteomes" id="UP000261520">
    <property type="component" value="Unplaced"/>
</dbReference>
<evidence type="ECO:0000313" key="7">
    <source>
        <dbReference type="Proteomes" id="UP000261520"/>
    </source>
</evidence>
<sequence length="182" mass="20360">MFAAFALVLGLVSLSRAGAFPVCEKLVGLKDGLAPADVNGTWAFIAASYRDRFAMNTLKQRASITGFFSDNNGTWTYTHANRYGDHCQYGSYGFTFDGSRVSFDASIQYTFTGAFLYTTCPDCLVMKWMINDQLNEMYLLSRRRSLTQSELEEFKAQVQCFQMIPPVTMSPSKPLCPEKPGN</sequence>
<evidence type="ECO:0000256" key="4">
    <source>
        <dbReference type="ARBA" id="ARBA00023180"/>
    </source>
</evidence>
<reference evidence="6" key="2">
    <citation type="submission" date="2025-09" db="UniProtKB">
        <authorList>
            <consortium name="Ensembl"/>
        </authorList>
    </citation>
    <scope>IDENTIFICATION</scope>
</reference>
<evidence type="ECO:0000313" key="6">
    <source>
        <dbReference type="Ensembl" id="ENSPMGP00000002750.1"/>
    </source>
</evidence>
<dbReference type="InterPro" id="IPR012674">
    <property type="entry name" value="Calycin"/>
</dbReference>
<evidence type="ECO:0000256" key="1">
    <source>
        <dbReference type="ARBA" id="ARBA00004613"/>
    </source>
</evidence>
<feature type="signal peptide" evidence="5">
    <location>
        <begin position="1"/>
        <end position="19"/>
    </location>
</feature>
<accession>A0A3B3ZDP7</accession>
<evidence type="ECO:0000256" key="2">
    <source>
        <dbReference type="ARBA" id="ARBA00022525"/>
    </source>
</evidence>
<keyword evidence="3 5" id="KW-0732">Signal</keyword>
<proteinExistence type="predicted"/>
<evidence type="ECO:0000256" key="5">
    <source>
        <dbReference type="SAM" id="SignalP"/>
    </source>
</evidence>
<evidence type="ECO:0008006" key="8">
    <source>
        <dbReference type="Google" id="ProtNLM"/>
    </source>
</evidence>
<dbReference type="GO" id="GO:0005576">
    <property type="term" value="C:extracellular region"/>
    <property type="evidence" value="ECO:0007669"/>
    <property type="project" value="UniProtKB-SubCell"/>
</dbReference>
<keyword evidence="7" id="KW-1185">Reference proteome</keyword>
<dbReference type="Gene3D" id="2.40.128.20">
    <property type="match status" value="1"/>
</dbReference>
<comment type="subcellular location">
    <subcellularLocation>
        <location evidence="1">Secreted</location>
    </subcellularLocation>
</comment>
<dbReference type="AlphaFoldDB" id="A0A3B3ZDP7"/>
<dbReference type="STRING" id="409849.ENSPMGP00000002750"/>
<keyword evidence="2" id="KW-0964">Secreted</keyword>
<dbReference type="PANTHER" id="PTHR11967:SF2">
    <property type="entry name" value="ALPHA-1-ACID GLYCOPROTEIN 1"/>
    <property type="match status" value="1"/>
</dbReference>
<feature type="chain" id="PRO_5017310153" description="Apolipoprotein D" evidence="5">
    <location>
        <begin position="20"/>
        <end position="182"/>
    </location>
</feature>
<dbReference type="PANTHER" id="PTHR11967">
    <property type="entry name" value="ALPHA-1-ACID GLYCOPROTEIN"/>
    <property type="match status" value="1"/>
</dbReference>
<keyword evidence="4" id="KW-0325">Glycoprotein</keyword>